<dbReference type="AlphaFoldDB" id="A0A443SBV0"/>
<accession>A0A443SBV0</accession>
<dbReference type="SMART" id="SM00213">
    <property type="entry name" value="UBQ"/>
    <property type="match status" value="1"/>
</dbReference>
<dbReference type="InterPro" id="IPR057273">
    <property type="entry name" value="Ddi1/2_HDD"/>
</dbReference>
<dbReference type="InterPro" id="IPR021109">
    <property type="entry name" value="Peptidase_aspartic_dom_sf"/>
</dbReference>
<dbReference type="EMBL" id="NCKV01004144">
    <property type="protein sequence ID" value="RWS25028.1"/>
    <property type="molecule type" value="Genomic_DNA"/>
</dbReference>
<dbReference type="PROSITE" id="PS50030">
    <property type="entry name" value="UBA"/>
    <property type="match status" value="1"/>
</dbReference>
<proteinExistence type="inferred from homology"/>
<dbReference type="CDD" id="cd01796">
    <property type="entry name" value="Ubl_Ddi1_like"/>
    <property type="match status" value="1"/>
</dbReference>
<protein>
    <submittedName>
        <fullName evidence="10">Protein DDI1 2-like isoform X3</fullName>
    </submittedName>
</protein>
<gene>
    <name evidence="10" type="ORF">B4U80_05933</name>
</gene>
<keyword evidence="5" id="KW-0378">Hydrolase</keyword>
<keyword evidence="7" id="KW-0175">Coiled coil</keyword>
<dbReference type="SUPFAM" id="SSF50630">
    <property type="entry name" value="Acid proteases"/>
    <property type="match status" value="1"/>
</dbReference>
<dbReference type="PANTHER" id="PTHR15397">
    <property type="entry name" value="SODIUM-GLUCOSE COTRANSPORTER REGULATORY PROTEIN -RELATED"/>
    <property type="match status" value="1"/>
</dbReference>
<dbReference type="STRING" id="299467.A0A443SBV0"/>
<evidence type="ECO:0000256" key="6">
    <source>
        <dbReference type="ARBA" id="ARBA00022927"/>
    </source>
</evidence>
<organism evidence="10 11">
    <name type="scientific">Leptotrombidium deliense</name>
    <dbReference type="NCBI Taxonomy" id="299467"/>
    <lineage>
        <taxon>Eukaryota</taxon>
        <taxon>Metazoa</taxon>
        <taxon>Ecdysozoa</taxon>
        <taxon>Arthropoda</taxon>
        <taxon>Chelicerata</taxon>
        <taxon>Arachnida</taxon>
        <taxon>Acari</taxon>
        <taxon>Acariformes</taxon>
        <taxon>Trombidiformes</taxon>
        <taxon>Prostigmata</taxon>
        <taxon>Anystina</taxon>
        <taxon>Parasitengona</taxon>
        <taxon>Trombiculoidea</taxon>
        <taxon>Trombiculidae</taxon>
        <taxon>Leptotrombidium</taxon>
    </lineage>
</organism>
<keyword evidence="4" id="KW-0064">Aspartyl protease</keyword>
<keyword evidence="2" id="KW-0813">Transport</keyword>
<dbReference type="VEuPathDB" id="VectorBase:LDEU007013"/>
<evidence type="ECO:0000256" key="4">
    <source>
        <dbReference type="ARBA" id="ARBA00022750"/>
    </source>
</evidence>
<dbReference type="GO" id="GO:0004190">
    <property type="term" value="F:aspartic-type endopeptidase activity"/>
    <property type="evidence" value="ECO:0007669"/>
    <property type="project" value="UniProtKB-KW"/>
</dbReference>
<comment type="caution">
    <text evidence="10">The sequence shown here is derived from an EMBL/GenBank/DDBJ whole genome shotgun (WGS) entry which is preliminary data.</text>
</comment>
<keyword evidence="3" id="KW-0645">Protease</keyword>
<dbReference type="FunFam" id="2.40.70.10:FF:000005">
    <property type="entry name" value="DNA damage inducible 1 homolog 2"/>
    <property type="match status" value="1"/>
</dbReference>
<comment type="similarity">
    <text evidence="1">Belongs to the DDI1 family.</text>
</comment>
<feature type="domain" description="Ubiquitin-like" evidence="9">
    <location>
        <begin position="1"/>
        <end position="70"/>
    </location>
</feature>
<keyword evidence="11" id="KW-1185">Reference proteome</keyword>
<dbReference type="OrthoDB" id="1047367at2759"/>
<dbReference type="InterPro" id="IPR033882">
    <property type="entry name" value="DDI1_N"/>
</dbReference>
<dbReference type="Pfam" id="PF24669">
    <property type="entry name" value="Ddi2_HDD"/>
    <property type="match status" value="1"/>
</dbReference>
<evidence type="ECO:0000313" key="11">
    <source>
        <dbReference type="Proteomes" id="UP000288716"/>
    </source>
</evidence>
<evidence type="ECO:0000313" key="10">
    <source>
        <dbReference type="EMBL" id="RWS25028.1"/>
    </source>
</evidence>
<dbReference type="InterPro" id="IPR015940">
    <property type="entry name" value="UBA"/>
</dbReference>
<dbReference type="GO" id="GO:0006508">
    <property type="term" value="P:proteolysis"/>
    <property type="evidence" value="ECO:0007669"/>
    <property type="project" value="UniProtKB-KW"/>
</dbReference>
<dbReference type="GO" id="GO:0015031">
    <property type="term" value="P:protein transport"/>
    <property type="evidence" value="ECO:0007669"/>
    <property type="project" value="UniProtKB-KW"/>
</dbReference>
<evidence type="ECO:0000259" key="8">
    <source>
        <dbReference type="PROSITE" id="PS50030"/>
    </source>
</evidence>
<dbReference type="InterPro" id="IPR000626">
    <property type="entry name" value="Ubiquitin-like_dom"/>
</dbReference>
<dbReference type="Pfam" id="PF09668">
    <property type="entry name" value="Asp_protease"/>
    <property type="match status" value="1"/>
</dbReference>
<dbReference type="Proteomes" id="UP000288716">
    <property type="component" value="Unassembled WGS sequence"/>
</dbReference>
<evidence type="ECO:0000259" key="9">
    <source>
        <dbReference type="PROSITE" id="PS50053"/>
    </source>
</evidence>
<evidence type="ECO:0000256" key="5">
    <source>
        <dbReference type="ARBA" id="ARBA00022801"/>
    </source>
</evidence>
<feature type="domain" description="UBA" evidence="8">
    <location>
        <begin position="362"/>
        <end position="402"/>
    </location>
</feature>
<reference evidence="10 11" key="1">
    <citation type="journal article" date="2018" name="Gigascience">
        <title>Genomes of trombidid mites reveal novel predicted allergens and laterally-transferred genes associated with secondary metabolism.</title>
        <authorList>
            <person name="Dong X."/>
            <person name="Chaisiri K."/>
            <person name="Xia D."/>
            <person name="Armstrong S.D."/>
            <person name="Fang Y."/>
            <person name="Donnelly M.J."/>
            <person name="Kadowaki T."/>
            <person name="McGarry J.W."/>
            <person name="Darby A.C."/>
            <person name="Makepeace B.L."/>
        </authorList>
    </citation>
    <scope>NUCLEOTIDE SEQUENCE [LARGE SCALE GENOMIC DNA]</scope>
    <source>
        <strain evidence="10">UoL-UT</strain>
    </source>
</reference>
<name>A0A443SBV0_9ACAR</name>
<feature type="coiled-coil region" evidence="7">
    <location>
        <begin position="135"/>
        <end position="163"/>
    </location>
</feature>
<dbReference type="Gene3D" id="2.40.70.10">
    <property type="entry name" value="Acid Proteases"/>
    <property type="match status" value="1"/>
</dbReference>
<dbReference type="CDD" id="cd05479">
    <property type="entry name" value="RP_DDI"/>
    <property type="match status" value="1"/>
</dbReference>
<evidence type="ECO:0000256" key="2">
    <source>
        <dbReference type="ARBA" id="ARBA00022448"/>
    </source>
</evidence>
<dbReference type="InterPro" id="IPR029071">
    <property type="entry name" value="Ubiquitin-like_domsf"/>
</dbReference>
<evidence type="ECO:0000256" key="7">
    <source>
        <dbReference type="SAM" id="Coils"/>
    </source>
</evidence>
<dbReference type="InterPro" id="IPR019103">
    <property type="entry name" value="Peptidase_aspartic_DDI1-type"/>
</dbReference>
<keyword evidence="6" id="KW-0653">Protein transport</keyword>
<evidence type="ECO:0000256" key="1">
    <source>
        <dbReference type="ARBA" id="ARBA00009136"/>
    </source>
</evidence>
<dbReference type="SUPFAM" id="SSF54236">
    <property type="entry name" value="Ubiquitin-like"/>
    <property type="match status" value="1"/>
</dbReference>
<dbReference type="Pfam" id="PF00240">
    <property type="entry name" value="ubiquitin"/>
    <property type="match status" value="1"/>
</dbReference>
<dbReference type="PANTHER" id="PTHR15397:SF3">
    <property type="entry name" value="DNA DAMAGE INDUCIBLE 1 HOMOLOG 2"/>
    <property type="match status" value="1"/>
</dbReference>
<dbReference type="Gene3D" id="3.10.20.90">
    <property type="entry name" value="Phosphatidylinositol 3-kinase Catalytic Subunit, Chain A, domain 1"/>
    <property type="match status" value="1"/>
</dbReference>
<evidence type="ECO:0000256" key="3">
    <source>
        <dbReference type="ARBA" id="ARBA00022670"/>
    </source>
</evidence>
<sequence length="409" mass="46233">MKLTIATLDEHIVTLEVSEDMELENFKALCAIELGMDSNKLSVLFDGKRLLDDKKSLKSLGLKEGDVVLVQQTNEIRNSAQPMFDFSHIRVPTNSGGPNMDDPEYIRNMLLSNPEQLSLLRQNNPPLAAALDAGSAQFERVLKEQQKMREERERQKLRMLQADPFDSEAQRLIDEEIKRKNIDSNMEAAMEYHPESYGQVTMLYINCKVNGYPVKAFIDSGAQSTIMSSDCAERCHITRLIDNRWAGIAKGVGVQKITGRIHLCQLQIENDYLPSSFTILQNQEMDMMLGLDMLKRHQCCIDLNRNVLKIGTTGTETTFLNESEIPSHLRNIASKSNPNEDTDLADAINRSVIEHQQKSNSPYQEADIQELVKKGFQREAVVEELKRAKGDKNQALIALLAKSLQMPPK</sequence>
<dbReference type="PROSITE" id="PS50053">
    <property type="entry name" value="UBIQUITIN_2"/>
    <property type="match status" value="1"/>
</dbReference>